<dbReference type="CDD" id="cd11647">
    <property type="entry name" value="DHP5_DphB"/>
    <property type="match status" value="1"/>
</dbReference>
<dbReference type="GO" id="GO:0141133">
    <property type="term" value="F:diphthine methyl ester synthase activity"/>
    <property type="evidence" value="ECO:0007669"/>
    <property type="project" value="UniProtKB-EC"/>
</dbReference>
<dbReference type="GO" id="GO:0032259">
    <property type="term" value="P:methylation"/>
    <property type="evidence" value="ECO:0007669"/>
    <property type="project" value="UniProtKB-KW"/>
</dbReference>
<feature type="binding site" evidence="9">
    <location>
        <begin position="115"/>
        <end position="116"/>
    </location>
    <ligand>
        <name>S-adenosyl-L-methionine</name>
        <dbReference type="ChEBI" id="CHEBI:59789"/>
    </ligand>
</feature>
<dbReference type="InterPro" id="IPR014777">
    <property type="entry name" value="4pyrrole_Mease_sub1"/>
</dbReference>
<gene>
    <name evidence="11" type="ORF">PAUS00366_LOCUS20927</name>
</gene>
<name>A0A7S4AVD7_9STRA</name>
<dbReference type="InterPro" id="IPR004551">
    <property type="entry name" value="Dphthn_synthase"/>
</dbReference>
<dbReference type="HAMAP" id="MF_01084">
    <property type="entry name" value="Diphthine_synth"/>
    <property type="match status" value="1"/>
</dbReference>
<dbReference type="UniPathway" id="UPA00559"/>
<accession>A0A7S4AVD7</accession>
<dbReference type="NCBIfam" id="TIGR00522">
    <property type="entry name" value="dph5"/>
    <property type="match status" value="1"/>
</dbReference>
<feature type="binding site" evidence="9">
    <location>
        <position position="166"/>
    </location>
    <ligand>
        <name>S-adenosyl-L-methionine</name>
        <dbReference type="ChEBI" id="CHEBI:59789"/>
    </ligand>
</feature>
<comment type="catalytic activity">
    <reaction evidence="8">
        <text>2-[(3S)-amino-3-carboxypropyl]-L-histidyl-[translation elongation factor 2] + 4 S-adenosyl-L-methionine = diphthine methyl ester-[translation elongation factor 2] + 4 S-adenosyl-L-homocysteine + 3 H(+)</text>
        <dbReference type="Rhea" id="RHEA:42652"/>
        <dbReference type="Rhea" id="RHEA-COMP:9749"/>
        <dbReference type="Rhea" id="RHEA-COMP:10173"/>
        <dbReference type="ChEBI" id="CHEBI:15378"/>
        <dbReference type="ChEBI" id="CHEBI:57856"/>
        <dbReference type="ChEBI" id="CHEBI:59789"/>
        <dbReference type="ChEBI" id="CHEBI:73995"/>
        <dbReference type="ChEBI" id="CHEBI:79005"/>
        <dbReference type="EC" id="2.1.1.314"/>
    </reaction>
</comment>
<feature type="binding site" evidence="9">
    <location>
        <position position="10"/>
    </location>
    <ligand>
        <name>S-adenosyl-L-methionine</name>
        <dbReference type="ChEBI" id="CHEBI:59789"/>
    </ligand>
</feature>
<dbReference type="Gene3D" id="3.40.1010.10">
    <property type="entry name" value="Cobalt-precorrin-4 Transmethylase, Domain 1"/>
    <property type="match status" value="1"/>
</dbReference>
<evidence type="ECO:0000256" key="7">
    <source>
        <dbReference type="ARBA" id="ARBA00022691"/>
    </source>
</evidence>
<dbReference type="InterPro" id="IPR014776">
    <property type="entry name" value="4pyrrole_Mease_sub2"/>
</dbReference>
<keyword evidence="5" id="KW-0489">Methyltransferase</keyword>
<dbReference type="SUPFAM" id="SSF53790">
    <property type="entry name" value="Tetrapyrrole methylase"/>
    <property type="match status" value="1"/>
</dbReference>
<evidence type="ECO:0000313" key="11">
    <source>
        <dbReference type="EMBL" id="CAE0728143.1"/>
    </source>
</evidence>
<reference evidence="11" key="1">
    <citation type="submission" date="2021-01" db="EMBL/GenBank/DDBJ databases">
        <authorList>
            <person name="Corre E."/>
            <person name="Pelletier E."/>
            <person name="Niang G."/>
            <person name="Scheremetjew M."/>
            <person name="Finn R."/>
            <person name="Kale V."/>
            <person name="Holt S."/>
            <person name="Cochrane G."/>
            <person name="Meng A."/>
            <person name="Brown T."/>
            <person name="Cohen L."/>
        </authorList>
    </citation>
    <scope>NUCLEOTIDE SEQUENCE</scope>
    <source>
        <strain evidence="11">10249 10 AB</strain>
    </source>
</reference>
<sequence length="294" mass="32365">MVLYIIGLGLSDEKDITVRGLELVKQADAIFLEAYTSILGGVPKEKLEAFYGKPVTVADRGMCENDADELIIDPAKEKNIAFLVVGDPVCATTHTDLVLRAKEVGVKVEMVHNASIMGAAGACGLQLYNYGQTVSIPFFDEKWRPTSFYPKIKYNRQGGMHTLCLLDIKVKEPDFDAMMKGRTEFMPPRYMSVSCAAEQLLEAEETHGEGVYDGKKTLCVGLARMGQPTQIIVAGTLEELTRADLGGPLHSLIICGHLHDLELDVVKEYLIEGSTYERELEDDKSGDDAVDENQ</sequence>
<evidence type="ECO:0000256" key="9">
    <source>
        <dbReference type="PIRSR" id="PIRSR036432-1"/>
    </source>
</evidence>
<dbReference type="AlphaFoldDB" id="A0A7S4AVD7"/>
<organism evidence="11">
    <name type="scientific">Pseudo-nitzschia australis</name>
    <dbReference type="NCBI Taxonomy" id="44445"/>
    <lineage>
        <taxon>Eukaryota</taxon>
        <taxon>Sar</taxon>
        <taxon>Stramenopiles</taxon>
        <taxon>Ochrophyta</taxon>
        <taxon>Bacillariophyta</taxon>
        <taxon>Bacillariophyceae</taxon>
        <taxon>Bacillariophycidae</taxon>
        <taxon>Bacillariales</taxon>
        <taxon>Bacillariaceae</taxon>
        <taxon>Pseudo-nitzschia</taxon>
    </lineage>
</organism>
<dbReference type="GO" id="GO:0017183">
    <property type="term" value="P:protein histidyl modification to diphthamide"/>
    <property type="evidence" value="ECO:0007669"/>
    <property type="project" value="UniProtKB-UniPathway"/>
</dbReference>
<comment type="function">
    <text evidence="1">S-adenosyl-L-methionine-dependent methyltransferase that catalyzes four methylations of the modified target histidine residue in translation elongation factor 2 (EF-2), to form an intermediate called diphthine methyl ester. The four successive methylation reactions represent the second step of diphthamide biosynthesis.</text>
</comment>
<dbReference type="FunFam" id="3.40.1010.10:FF:000004">
    <property type="entry name" value="Putative diphthine synthase"/>
    <property type="match status" value="1"/>
</dbReference>
<keyword evidence="6" id="KW-0808">Transferase</keyword>
<dbReference type="PANTHER" id="PTHR10882">
    <property type="entry name" value="DIPHTHINE SYNTHASE"/>
    <property type="match status" value="1"/>
</dbReference>
<dbReference type="FunFam" id="3.30.950.10:FF:000004">
    <property type="entry name" value="Diphthine synthase putative"/>
    <property type="match status" value="1"/>
</dbReference>
<evidence type="ECO:0000256" key="4">
    <source>
        <dbReference type="ARBA" id="ARBA00011927"/>
    </source>
</evidence>
<comment type="similarity">
    <text evidence="3">Belongs to the diphthine synthase family.</text>
</comment>
<dbReference type="InterPro" id="IPR000878">
    <property type="entry name" value="4pyrrol_Mease"/>
</dbReference>
<dbReference type="PANTHER" id="PTHR10882:SF0">
    <property type="entry name" value="DIPHTHINE METHYL ESTER SYNTHASE"/>
    <property type="match status" value="1"/>
</dbReference>
<feature type="domain" description="Tetrapyrrole methylase" evidence="10">
    <location>
        <begin position="3"/>
        <end position="240"/>
    </location>
</feature>
<evidence type="ECO:0000256" key="6">
    <source>
        <dbReference type="ARBA" id="ARBA00022679"/>
    </source>
</evidence>
<comment type="pathway">
    <text evidence="2">Protein modification; peptidyl-diphthamide biosynthesis.</text>
</comment>
<dbReference type="EC" id="2.1.1.314" evidence="4"/>
<feature type="binding site" evidence="9">
    <location>
        <position position="87"/>
    </location>
    <ligand>
        <name>S-adenosyl-L-methionine</name>
        <dbReference type="ChEBI" id="CHEBI:59789"/>
    </ligand>
</feature>
<evidence type="ECO:0000256" key="5">
    <source>
        <dbReference type="ARBA" id="ARBA00022603"/>
    </source>
</evidence>
<evidence type="ECO:0000256" key="1">
    <source>
        <dbReference type="ARBA" id="ARBA00004006"/>
    </source>
</evidence>
<protein>
    <recommendedName>
        <fullName evidence="4">diphthine methyl ester synthase</fullName>
        <ecNumber evidence="4">2.1.1.314</ecNumber>
    </recommendedName>
</protein>
<evidence type="ECO:0000256" key="3">
    <source>
        <dbReference type="ARBA" id="ARBA00006729"/>
    </source>
</evidence>
<evidence type="ECO:0000256" key="8">
    <source>
        <dbReference type="ARBA" id="ARBA00048752"/>
    </source>
</evidence>
<proteinExistence type="inferred from homology"/>
<dbReference type="InterPro" id="IPR035996">
    <property type="entry name" value="4pyrrol_Methylase_sf"/>
</dbReference>
<dbReference type="Gene3D" id="3.30.950.10">
    <property type="entry name" value="Methyltransferase, Cobalt-precorrin-4 Transmethylase, Domain 2"/>
    <property type="match status" value="1"/>
</dbReference>
<keyword evidence="7 9" id="KW-0949">S-adenosyl-L-methionine</keyword>
<dbReference type="PIRSF" id="PIRSF036432">
    <property type="entry name" value="Diphthine_synth"/>
    <property type="match status" value="1"/>
</dbReference>
<feature type="binding site" evidence="9">
    <location>
        <position position="250"/>
    </location>
    <ligand>
        <name>S-adenosyl-L-methionine</name>
        <dbReference type="ChEBI" id="CHEBI:59789"/>
    </ligand>
</feature>
<dbReference type="Pfam" id="PF00590">
    <property type="entry name" value="TP_methylase"/>
    <property type="match status" value="1"/>
</dbReference>
<evidence type="ECO:0000259" key="10">
    <source>
        <dbReference type="Pfam" id="PF00590"/>
    </source>
</evidence>
<feature type="binding site" evidence="9">
    <location>
        <position position="225"/>
    </location>
    <ligand>
        <name>S-adenosyl-L-methionine</name>
        <dbReference type="ChEBI" id="CHEBI:59789"/>
    </ligand>
</feature>
<dbReference type="EMBL" id="HBIX01031597">
    <property type="protein sequence ID" value="CAE0728143.1"/>
    <property type="molecule type" value="Transcribed_RNA"/>
</dbReference>
<evidence type="ECO:0000256" key="2">
    <source>
        <dbReference type="ARBA" id="ARBA00005156"/>
    </source>
</evidence>